<sequence>IRHHEFIRNLQAPQICLQAGGRQLPSHHDHTNGRIHRGCGGKARARRGRGSAPSPYAGAPLLVRLPPCLRTHHVSNIAAAEGVPRRLRLLPWHSSLPHPICVIRGARTRSTHFQRGEHLRFMSRLLQSSGLGEETCGPTPALYIPPHKYCTLDAAREEAELVVFSAMDELFSKTNVPLDAIDILVVNCSCFNPTPSFTDMIVNKYKLRGDIRSVHLSGMGCSAGLISVELARNLLRAAPRGARALVVSTETLSPHLYVGNERPMLLPYCLFRMGGAAVLLSTSAANARFRLTATVRTTTAADDKSYRSIYQEEDGKGNKGAGLSMDLIAVAGRTLKANITAIAPIVLPISEQLLFAMSFVAQKLSSGRVRLYVPNFLTAFEHFCIHAGGSAVIDEVQRSLGLSDKHVEPSRMTLHRFGNISSSSVWYELAYIEAKGRMHDGDRVWMIGFGSGFKCNSAVWECIVPAPNSNGPWAGCIHRYPVLIKSPKAKPRQ</sequence>
<evidence type="ECO:0000256" key="2">
    <source>
        <dbReference type="ARBA" id="ARBA00012307"/>
    </source>
</evidence>
<evidence type="ECO:0000256" key="3">
    <source>
        <dbReference type="ARBA" id="ARBA00022679"/>
    </source>
</evidence>
<dbReference type="GO" id="GO:0009922">
    <property type="term" value="F:fatty acid elongase activity"/>
    <property type="evidence" value="ECO:0007669"/>
    <property type="project" value="UniProtKB-EC"/>
</dbReference>
<dbReference type="InterPro" id="IPR012392">
    <property type="entry name" value="3-ktacl-CoA_syn"/>
</dbReference>
<evidence type="ECO:0000259" key="6">
    <source>
        <dbReference type="Pfam" id="PF08392"/>
    </source>
</evidence>
<dbReference type="AlphaFoldDB" id="A0A453GG82"/>
<evidence type="ECO:0000256" key="1">
    <source>
        <dbReference type="ARBA" id="ARBA00005531"/>
    </source>
</evidence>
<keyword evidence="9" id="KW-1185">Reference proteome</keyword>
<dbReference type="Proteomes" id="UP000015105">
    <property type="component" value="Chromosome 3D"/>
</dbReference>
<dbReference type="Gramene" id="AET3Gv20999400.1">
    <property type="protein sequence ID" value="AET3Gv20999400.1"/>
    <property type="gene ID" value="AET3Gv20999400"/>
</dbReference>
<comment type="similarity">
    <text evidence="1">Belongs to the thiolase-like superfamily. Chalcone/stilbene synthases family.</text>
</comment>
<keyword evidence="4" id="KW-0012">Acyltransferase</keyword>
<feature type="domain" description="Beta-ketoacyl-[acyl-carrier-protein] synthase III C-terminal" evidence="7">
    <location>
        <begin position="381"/>
        <end position="461"/>
    </location>
</feature>
<organism evidence="8 9">
    <name type="scientific">Aegilops tauschii subsp. strangulata</name>
    <name type="common">Goatgrass</name>
    <dbReference type="NCBI Taxonomy" id="200361"/>
    <lineage>
        <taxon>Eukaryota</taxon>
        <taxon>Viridiplantae</taxon>
        <taxon>Streptophyta</taxon>
        <taxon>Embryophyta</taxon>
        <taxon>Tracheophyta</taxon>
        <taxon>Spermatophyta</taxon>
        <taxon>Magnoliopsida</taxon>
        <taxon>Liliopsida</taxon>
        <taxon>Poales</taxon>
        <taxon>Poaceae</taxon>
        <taxon>BOP clade</taxon>
        <taxon>Pooideae</taxon>
        <taxon>Triticodae</taxon>
        <taxon>Triticeae</taxon>
        <taxon>Triticinae</taxon>
        <taxon>Aegilops</taxon>
    </lineage>
</organism>
<reference evidence="8" key="3">
    <citation type="journal article" date="2017" name="Nature">
        <title>Genome sequence of the progenitor of the wheat D genome Aegilops tauschii.</title>
        <authorList>
            <person name="Luo M.C."/>
            <person name="Gu Y.Q."/>
            <person name="Puiu D."/>
            <person name="Wang H."/>
            <person name="Twardziok S.O."/>
            <person name="Deal K.R."/>
            <person name="Huo N."/>
            <person name="Zhu T."/>
            <person name="Wang L."/>
            <person name="Wang Y."/>
            <person name="McGuire P.E."/>
            <person name="Liu S."/>
            <person name="Long H."/>
            <person name="Ramasamy R.K."/>
            <person name="Rodriguez J.C."/>
            <person name="Van S.L."/>
            <person name="Yuan L."/>
            <person name="Wang Z."/>
            <person name="Xia Z."/>
            <person name="Xiao L."/>
            <person name="Anderson O.D."/>
            <person name="Ouyang S."/>
            <person name="Liang Y."/>
            <person name="Zimin A.V."/>
            <person name="Pertea G."/>
            <person name="Qi P."/>
            <person name="Bennetzen J.L."/>
            <person name="Dai X."/>
            <person name="Dawson M.W."/>
            <person name="Muller H.G."/>
            <person name="Kugler K."/>
            <person name="Rivarola-Duarte L."/>
            <person name="Spannagl M."/>
            <person name="Mayer K.F.X."/>
            <person name="Lu F.H."/>
            <person name="Bevan M.W."/>
            <person name="Leroy P."/>
            <person name="Li P."/>
            <person name="You F.M."/>
            <person name="Sun Q."/>
            <person name="Liu Z."/>
            <person name="Lyons E."/>
            <person name="Wicker T."/>
            <person name="Salzberg S.L."/>
            <person name="Devos K.M."/>
            <person name="Dvorak J."/>
        </authorList>
    </citation>
    <scope>NUCLEOTIDE SEQUENCE [LARGE SCALE GENOMIC DNA]</scope>
    <source>
        <strain evidence="8">cv. AL8/78</strain>
    </source>
</reference>
<reference evidence="9" key="2">
    <citation type="journal article" date="2017" name="Nat. Plants">
        <title>The Aegilops tauschii genome reveals multiple impacts of transposons.</title>
        <authorList>
            <person name="Zhao G."/>
            <person name="Zou C."/>
            <person name="Li K."/>
            <person name="Wang K."/>
            <person name="Li T."/>
            <person name="Gao L."/>
            <person name="Zhang X."/>
            <person name="Wang H."/>
            <person name="Yang Z."/>
            <person name="Liu X."/>
            <person name="Jiang W."/>
            <person name="Mao L."/>
            <person name="Kong X."/>
            <person name="Jiao Y."/>
            <person name="Jia J."/>
        </authorList>
    </citation>
    <scope>NUCLEOTIDE SEQUENCE [LARGE SCALE GENOMIC DNA]</scope>
    <source>
        <strain evidence="9">cv. AL8/78</strain>
    </source>
</reference>
<dbReference type="Pfam" id="PF08392">
    <property type="entry name" value="FAE1_CUT1_RppA"/>
    <property type="match status" value="1"/>
</dbReference>
<dbReference type="EC" id="2.3.1.199" evidence="2"/>
<evidence type="ECO:0000313" key="9">
    <source>
        <dbReference type="Proteomes" id="UP000015105"/>
    </source>
</evidence>
<dbReference type="STRING" id="200361.A0A453GG82"/>
<feature type="domain" description="FAE" evidence="6">
    <location>
        <begin position="111"/>
        <end position="364"/>
    </location>
</feature>
<protein>
    <recommendedName>
        <fullName evidence="2">very-long-chain 3-oxoacyl-CoA synthase</fullName>
        <ecNumber evidence="2">2.3.1.199</ecNumber>
    </recommendedName>
</protein>
<dbReference type="EnsemblPlants" id="AET3Gv20999400.1">
    <property type="protein sequence ID" value="AET3Gv20999400.1"/>
    <property type="gene ID" value="AET3Gv20999400"/>
</dbReference>
<dbReference type="InterPro" id="IPR016039">
    <property type="entry name" value="Thiolase-like"/>
</dbReference>
<feature type="region of interest" description="Disordered" evidence="5">
    <location>
        <begin position="23"/>
        <end position="53"/>
    </location>
</feature>
<evidence type="ECO:0000256" key="5">
    <source>
        <dbReference type="SAM" id="MobiDB-lite"/>
    </source>
</evidence>
<reference evidence="8" key="5">
    <citation type="journal article" date="2021" name="G3 (Bethesda)">
        <title>Aegilops tauschii genome assembly Aet v5.0 features greater sequence contiguity and improved annotation.</title>
        <authorList>
            <person name="Wang L."/>
            <person name="Zhu T."/>
            <person name="Rodriguez J.C."/>
            <person name="Deal K.R."/>
            <person name="Dubcovsky J."/>
            <person name="McGuire P.E."/>
            <person name="Lux T."/>
            <person name="Spannagl M."/>
            <person name="Mayer K.F.X."/>
            <person name="Baldrich P."/>
            <person name="Meyers B.C."/>
            <person name="Huo N."/>
            <person name="Gu Y.Q."/>
            <person name="Zhou H."/>
            <person name="Devos K.M."/>
            <person name="Bennetzen J.L."/>
            <person name="Unver T."/>
            <person name="Budak H."/>
            <person name="Gulick P.J."/>
            <person name="Galiba G."/>
            <person name="Kalapos B."/>
            <person name="Nelson D.R."/>
            <person name="Li P."/>
            <person name="You F.M."/>
            <person name="Luo M.C."/>
            <person name="Dvorak J."/>
        </authorList>
    </citation>
    <scope>NUCLEOTIDE SEQUENCE [LARGE SCALE GENOMIC DNA]</scope>
    <source>
        <strain evidence="8">cv. AL8/78</strain>
    </source>
</reference>
<name>A0A453GG82_AEGTS</name>
<dbReference type="SUPFAM" id="SSF53901">
    <property type="entry name" value="Thiolase-like"/>
    <property type="match status" value="1"/>
</dbReference>
<accession>A0A453GG82</accession>
<dbReference type="InterPro" id="IPR013601">
    <property type="entry name" value="FAE1_typ3_polyketide_synth"/>
</dbReference>
<dbReference type="PANTHER" id="PTHR31561">
    <property type="entry name" value="3-KETOACYL-COA SYNTHASE"/>
    <property type="match status" value="1"/>
</dbReference>
<evidence type="ECO:0000259" key="7">
    <source>
        <dbReference type="Pfam" id="PF08541"/>
    </source>
</evidence>
<keyword evidence="3" id="KW-0808">Transferase</keyword>
<reference evidence="9" key="1">
    <citation type="journal article" date="2014" name="Science">
        <title>Ancient hybridizations among the ancestral genomes of bread wheat.</title>
        <authorList>
            <consortium name="International Wheat Genome Sequencing Consortium,"/>
            <person name="Marcussen T."/>
            <person name="Sandve S.R."/>
            <person name="Heier L."/>
            <person name="Spannagl M."/>
            <person name="Pfeifer M."/>
            <person name="Jakobsen K.S."/>
            <person name="Wulff B.B."/>
            <person name="Steuernagel B."/>
            <person name="Mayer K.F."/>
            <person name="Olsen O.A."/>
        </authorList>
    </citation>
    <scope>NUCLEOTIDE SEQUENCE [LARGE SCALE GENOMIC DNA]</scope>
    <source>
        <strain evidence="9">cv. AL8/78</strain>
    </source>
</reference>
<dbReference type="CDD" id="cd00831">
    <property type="entry name" value="CHS_like"/>
    <property type="match status" value="1"/>
</dbReference>
<dbReference type="Gene3D" id="3.40.47.10">
    <property type="match status" value="1"/>
</dbReference>
<feature type="compositionally biased region" description="Basic residues" evidence="5">
    <location>
        <begin position="33"/>
        <end position="49"/>
    </location>
</feature>
<dbReference type="GO" id="GO:0006633">
    <property type="term" value="P:fatty acid biosynthetic process"/>
    <property type="evidence" value="ECO:0007669"/>
    <property type="project" value="InterPro"/>
</dbReference>
<evidence type="ECO:0000256" key="4">
    <source>
        <dbReference type="ARBA" id="ARBA00023315"/>
    </source>
</evidence>
<proteinExistence type="inferred from homology"/>
<dbReference type="InterPro" id="IPR013747">
    <property type="entry name" value="ACP_syn_III_C"/>
</dbReference>
<evidence type="ECO:0000313" key="8">
    <source>
        <dbReference type="EnsemblPlants" id="AET3Gv20999400.1"/>
    </source>
</evidence>
<dbReference type="GO" id="GO:0016020">
    <property type="term" value="C:membrane"/>
    <property type="evidence" value="ECO:0007669"/>
    <property type="project" value="InterPro"/>
</dbReference>
<dbReference type="Pfam" id="PF08541">
    <property type="entry name" value="ACP_syn_III_C"/>
    <property type="match status" value="1"/>
</dbReference>
<reference evidence="8" key="4">
    <citation type="submission" date="2019-03" db="UniProtKB">
        <authorList>
            <consortium name="EnsemblPlants"/>
        </authorList>
    </citation>
    <scope>IDENTIFICATION</scope>
</reference>